<proteinExistence type="predicted"/>
<name>A0A9E1B8H7_9BACT</name>
<protein>
    <submittedName>
        <fullName evidence="1">Hydrogenase large subunit</fullName>
    </submittedName>
</protein>
<dbReference type="Proteomes" id="UP000824019">
    <property type="component" value="Unassembled WGS sequence"/>
</dbReference>
<comment type="caution">
    <text evidence="1">The sequence shown here is derived from an EMBL/GenBank/DDBJ whole genome shotgun (WGS) entry which is preliminary data.</text>
</comment>
<dbReference type="EMBL" id="JAHAKR010000777">
    <property type="protein sequence ID" value="MBS5831398.1"/>
    <property type="molecule type" value="Genomic_DNA"/>
</dbReference>
<gene>
    <name evidence="1" type="ORF">KIC69_11350</name>
</gene>
<evidence type="ECO:0000313" key="2">
    <source>
        <dbReference type="Proteomes" id="UP000824019"/>
    </source>
</evidence>
<reference evidence="1" key="1">
    <citation type="submission" date="2021-02" db="EMBL/GenBank/DDBJ databases">
        <title>Infant gut strain persistence is associated with maternal origin, phylogeny, and functional potential including surface adhesion and iron acquisition.</title>
        <authorList>
            <person name="Lou Y.C."/>
        </authorList>
    </citation>
    <scope>NUCLEOTIDE SEQUENCE</scope>
    <source>
        <strain evidence="1">L3_101_000G1_dasL3_101_000G1_concoct_7_sub</strain>
    </source>
</reference>
<sequence>MRGDKFVEILKTKVKILEVTRQADDQITVLVDRNDLPLAVKTLYYDIGGFISTMIPNDERQINGCYALYYAISMEG</sequence>
<dbReference type="AlphaFoldDB" id="A0A9E1B8H7"/>
<dbReference type="SUPFAM" id="SSF143243">
    <property type="entry name" value="Nqo5-like"/>
    <property type="match status" value="1"/>
</dbReference>
<feature type="non-terminal residue" evidence="1">
    <location>
        <position position="76"/>
    </location>
</feature>
<accession>A0A9E1B8H7</accession>
<dbReference type="InterPro" id="IPR037232">
    <property type="entry name" value="NADH_quin_OxRdtase_su_C/D-like"/>
</dbReference>
<evidence type="ECO:0000313" key="1">
    <source>
        <dbReference type="EMBL" id="MBS5831398.1"/>
    </source>
</evidence>
<organism evidence="1 2">
    <name type="scientific">Campylobacter concisus</name>
    <dbReference type="NCBI Taxonomy" id="199"/>
    <lineage>
        <taxon>Bacteria</taxon>
        <taxon>Pseudomonadati</taxon>
        <taxon>Campylobacterota</taxon>
        <taxon>Epsilonproteobacteria</taxon>
        <taxon>Campylobacterales</taxon>
        <taxon>Campylobacteraceae</taxon>
        <taxon>Campylobacter</taxon>
    </lineage>
</organism>